<dbReference type="PANTHER" id="PTHR33392">
    <property type="entry name" value="POLYISOPRENYL-TEICHOIC ACID--PEPTIDOGLYCAN TEICHOIC ACID TRANSFERASE TAGU"/>
    <property type="match status" value="1"/>
</dbReference>
<keyword evidence="6" id="KW-1185">Reference proteome</keyword>
<gene>
    <name evidence="5" type="ORF">GCM10009843_23810</name>
</gene>
<evidence type="ECO:0000256" key="2">
    <source>
        <dbReference type="SAM" id="MobiDB-lite"/>
    </source>
</evidence>
<comment type="similarity">
    <text evidence="1">Belongs to the LytR/CpsA/Psr (LCP) family.</text>
</comment>
<evidence type="ECO:0000256" key="1">
    <source>
        <dbReference type="ARBA" id="ARBA00006068"/>
    </source>
</evidence>
<reference evidence="5 6" key="1">
    <citation type="journal article" date="2019" name="Int. J. Syst. Evol. Microbiol.">
        <title>The Global Catalogue of Microorganisms (GCM) 10K type strain sequencing project: providing services to taxonomists for standard genome sequencing and annotation.</title>
        <authorList>
            <consortium name="The Broad Institute Genomics Platform"/>
            <consortium name="The Broad Institute Genome Sequencing Center for Infectious Disease"/>
            <person name="Wu L."/>
            <person name="Ma J."/>
        </authorList>
    </citation>
    <scope>NUCLEOTIDE SEQUENCE [LARGE SCALE GENOMIC DNA]</scope>
    <source>
        <strain evidence="5 6">JCM 16021</strain>
    </source>
</reference>
<dbReference type="EMBL" id="BAAAQQ010000011">
    <property type="protein sequence ID" value="GAA2125774.1"/>
    <property type="molecule type" value="Genomic_DNA"/>
</dbReference>
<feature type="transmembrane region" description="Helical" evidence="3">
    <location>
        <begin position="116"/>
        <end position="139"/>
    </location>
</feature>
<feature type="domain" description="Cell envelope-related transcriptional attenuator" evidence="4">
    <location>
        <begin position="180"/>
        <end position="352"/>
    </location>
</feature>
<feature type="region of interest" description="Disordered" evidence="2">
    <location>
        <begin position="427"/>
        <end position="476"/>
    </location>
</feature>
<dbReference type="Pfam" id="PF03816">
    <property type="entry name" value="LytR_cpsA_psr"/>
    <property type="match status" value="1"/>
</dbReference>
<dbReference type="PANTHER" id="PTHR33392:SF6">
    <property type="entry name" value="POLYISOPRENYL-TEICHOIC ACID--PEPTIDOGLYCAN TEICHOIC ACID TRANSFERASE TAGU"/>
    <property type="match status" value="1"/>
</dbReference>
<evidence type="ECO:0000313" key="6">
    <source>
        <dbReference type="Proteomes" id="UP001500575"/>
    </source>
</evidence>
<name>A0ABN2YFD7_9ACTN</name>
<comment type="caution">
    <text evidence="5">The sequence shown here is derived from an EMBL/GenBank/DDBJ whole genome shotgun (WGS) entry which is preliminary data.</text>
</comment>
<organism evidence="5 6">
    <name type="scientific">Nocardioides bigeumensis</name>
    <dbReference type="NCBI Taxonomy" id="433657"/>
    <lineage>
        <taxon>Bacteria</taxon>
        <taxon>Bacillati</taxon>
        <taxon>Actinomycetota</taxon>
        <taxon>Actinomycetes</taxon>
        <taxon>Propionibacteriales</taxon>
        <taxon>Nocardioidaceae</taxon>
        <taxon>Nocardioides</taxon>
    </lineage>
</organism>
<evidence type="ECO:0000259" key="4">
    <source>
        <dbReference type="Pfam" id="PF03816"/>
    </source>
</evidence>
<evidence type="ECO:0000256" key="3">
    <source>
        <dbReference type="SAM" id="Phobius"/>
    </source>
</evidence>
<dbReference type="InterPro" id="IPR050922">
    <property type="entry name" value="LytR/CpsA/Psr_CW_biosynth"/>
</dbReference>
<evidence type="ECO:0000313" key="5">
    <source>
        <dbReference type="EMBL" id="GAA2125774.1"/>
    </source>
</evidence>
<sequence length="490" mass="52588">MHQTVKERATRVRFRRAVALMVMTLLVPGSAQLLAGNKRVGRIALWTWMAVLSTGLLTLLLSAVWHGAAFYLVSNTILLLVLRLALMASAIGWVLLFMDAWRLGQPLELQQNHRLAIVGINGFLSLTTAAVLLFGAHLVGVQRDFMLTMFGNGEVTDAHAGRFNVLLLGGDAGAGRTGLRPDSMTIASIDAETGRTVLVSLPRNLSNFPFRQGSVMDRQFPDGWTCDTCYLNAVSTWATDRPELFKHPERAGVEATIQAIEGITDLRINYWAMVNLEGFRELVDAVGGVELNVRSRIPVGGLGSDVTGYIEPGVRTLDGHDTLWFARAREGSDDYSRMARQKCVMSAMLRQISPQTALTNFQAIASASSEMVSTNVPAREVDRFMALALEAKSQKISTVSLVPPTIITSNPDIALVRQMIADAITRAEGGTPESDRAQAAPAADSGDTSTAAPAPKPKKQKGPAPVTGGSVGSLSDGYAANQAEDLAASC</sequence>
<feature type="transmembrane region" description="Helical" evidence="3">
    <location>
        <begin position="77"/>
        <end position="96"/>
    </location>
</feature>
<dbReference type="RefSeq" id="WP_344303941.1">
    <property type="nucleotide sequence ID" value="NZ_BAAAQQ010000011.1"/>
</dbReference>
<dbReference type="Proteomes" id="UP001500575">
    <property type="component" value="Unassembled WGS sequence"/>
</dbReference>
<feature type="transmembrane region" description="Helical" evidence="3">
    <location>
        <begin position="45"/>
        <end position="65"/>
    </location>
</feature>
<dbReference type="NCBIfam" id="TIGR00350">
    <property type="entry name" value="lytR_cpsA_psr"/>
    <property type="match status" value="1"/>
</dbReference>
<protein>
    <recommendedName>
        <fullName evidence="4">Cell envelope-related transcriptional attenuator domain-containing protein</fullName>
    </recommendedName>
</protein>
<proteinExistence type="inferred from homology"/>
<keyword evidence="3" id="KW-1133">Transmembrane helix</keyword>
<keyword evidence="3" id="KW-0812">Transmembrane</keyword>
<dbReference type="Gene3D" id="3.40.630.190">
    <property type="entry name" value="LCP protein"/>
    <property type="match status" value="1"/>
</dbReference>
<accession>A0ABN2YFD7</accession>
<dbReference type="InterPro" id="IPR004474">
    <property type="entry name" value="LytR_CpsA_psr"/>
</dbReference>
<keyword evidence="3" id="KW-0472">Membrane</keyword>